<organism evidence="2 3">
    <name type="scientific">Burkholderia ubonensis</name>
    <dbReference type="NCBI Taxonomy" id="101571"/>
    <lineage>
        <taxon>Bacteria</taxon>
        <taxon>Pseudomonadati</taxon>
        <taxon>Pseudomonadota</taxon>
        <taxon>Betaproteobacteria</taxon>
        <taxon>Burkholderiales</taxon>
        <taxon>Burkholderiaceae</taxon>
        <taxon>Burkholderia</taxon>
        <taxon>Burkholderia cepacia complex</taxon>
    </lineage>
</organism>
<comment type="caution">
    <text evidence="2">The sequence shown here is derived from an EMBL/GenBank/DDBJ whole genome shotgun (WGS) entry which is preliminary data.</text>
</comment>
<evidence type="ECO:0000313" key="2">
    <source>
        <dbReference type="EMBL" id="KWA84257.1"/>
    </source>
</evidence>
<proteinExistence type="predicted"/>
<dbReference type="RefSeq" id="WP_060192655.1">
    <property type="nucleotide sequence ID" value="NZ_LPHD01000049.1"/>
</dbReference>
<name>A0A125DMG1_9BURK</name>
<evidence type="ECO:0000256" key="1">
    <source>
        <dbReference type="SAM" id="MobiDB-lite"/>
    </source>
</evidence>
<protein>
    <submittedName>
        <fullName evidence="2">Uncharacterized protein</fullName>
    </submittedName>
</protein>
<accession>A0A125DMG1</accession>
<sequence>MTILKSHEFTTLVNELRDTARQFHGTQQLHERISRVLQKALLNLQNPPADFEEFMTSQYGDQYARGAFPAEAMRKCWEAAQAASQYRQDLKSTEQGSWVDRASAATDMMLSGLREIHAALHPQDTRAPNTSATRANGADVRNITTQ</sequence>
<feature type="region of interest" description="Disordered" evidence="1">
    <location>
        <begin position="124"/>
        <end position="146"/>
    </location>
</feature>
<reference evidence="2 3" key="1">
    <citation type="submission" date="2015-11" db="EMBL/GenBank/DDBJ databases">
        <title>Expanding the genomic diversity of Burkholderia species for the development of highly accurate diagnostics.</title>
        <authorList>
            <person name="Sahl J."/>
            <person name="Keim P."/>
            <person name="Wagner D."/>
        </authorList>
    </citation>
    <scope>NUCLEOTIDE SEQUENCE [LARGE SCALE GENOMIC DNA]</scope>
    <source>
        <strain evidence="2 3">MSMB2087WGS</strain>
    </source>
</reference>
<gene>
    <name evidence="2" type="ORF">WL29_23135</name>
</gene>
<dbReference type="EMBL" id="LPHD01000049">
    <property type="protein sequence ID" value="KWA84257.1"/>
    <property type="molecule type" value="Genomic_DNA"/>
</dbReference>
<dbReference type="AlphaFoldDB" id="A0A125DMG1"/>
<evidence type="ECO:0000313" key="3">
    <source>
        <dbReference type="Proteomes" id="UP000060630"/>
    </source>
</evidence>
<dbReference type="Proteomes" id="UP000060630">
    <property type="component" value="Unassembled WGS sequence"/>
</dbReference>